<evidence type="ECO:0000256" key="1">
    <source>
        <dbReference type="ARBA" id="ARBA00004167"/>
    </source>
</evidence>
<dbReference type="GO" id="GO:0016020">
    <property type="term" value="C:membrane"/>
    <property type="evidence" value="ECO:0007669"/>
    <property type="project" value="UniProtKB-SubCell"/>
</dbReference>
<dbReference type="InterPro" id="IPR002401">
    <property type="entry name" value="Cyt_P450_E_grp-I"/>
</dbReference>
<dbReference type="GO" id="GO:0004497">
    <property type="term" value="F:monooxygenase activity"/>
    <property type="evidence" value="ECO:0007669"/>
    <property type="project" value="UniProtKB-KW"/>
</dbReference>
<dbReference type="PANTHER" id="PTHR24282">
    <property type="entry name" value="CYTOCHROME P450 FAMILY MEMBER"/>
    <property type="match status" value="1"/>
</dbReference>
<dbReference type="EMBL" id="MG934259">
    <property type="protein sequence ID" value="AYV88895.1"/>
    <property type="molecule type" value="mRNA"/>
</dbReference>
<dbReference type="PANTHER" id="PTHR24282:SF26">
    <property type="entry name" value="CYTOCHROME P450"/>
    <property type="match status" value="1"/>
</dbReference>
<dbReference type="InterPro" id="IPR017972">
    <property type="entry name" value="Cyt_P450_CS"/>
</dbReference>
<evidence type="ECO:0000256" key="12">
    <source>
        <dbReference type="RuleBase" id="RU000461"/>
    </source>
</evidence>
<keyword evidence="4 13" id="KW-0812">Transmembrane</keyword>
<evidence type="ECO:0000313" key="14">
    <source>
        <dbReference type="EMBL" id="AYV88895.1"/>
    </source>
</evidence>
<dbReference type="InterPro" id="IPR050665">
    <property type="entry name" value="Cytochrome_P450_Monooxygen"/>
</dbReference>
<dbReference type="GO" id="GO:0005506">
    <property type="term" value="F:iron ion binding"/>
    <property type="evidence" value="ECO:0007669"/>
    <property type="project" value="InterPro"/>
</dbReference>
<evidence type="ECO:0000256" key="6">
    <source>
        <dbReference type="ARBA" id="ARBA00022989"/>
    </source>
</evidence>
<keyword evidence="9 12" id="KW-0503">Monooxygenase</keyword>
<evidence type="ECO:0000256" key="8">
    <source>
        <dbReference type="ARBA" id="ARBA00023004"/>
    </source>
</evidence>
<evidence type="ECO:0000256" key="13">
    <source>
        <dbReference type="SAM" id="Phobius"/>
    </source>
</evidence>
<evidence type="ECO:0000256" key="2">
    <source>
        <dbReference type="ARBA" id="ARBA00010617"/>
    </source>
</evidence>
<dbReference type="PRINTS" id="PR00385">
    <property type="entry name" value="P450"/>
</dbReference>
<dbReference type="AlphaFoldDB" id="A0A3G5AP27"/>
<keyword evidence="7 12" id="KW-0560">Oxidoreductase</keyword>
<evidence type="ECO:0000256" key="7">
    <source>
        <dbReference type="ARBA" id="ARBA00023002"/>
    </source>
</evidence>
<organism evidence="14">
    <name type="scientific">Polygala tenuifolia</name>
    <dbReference type="NCBI Taxonomy" id="355332"/>
    <lineage>
        <taxon>Eukaryota</taxon>
        <taxon>Viridiplantae</taxon>
        <taxon>Streptophyta</taxon>
        <taxon>Embryophyta</taxon>
        <taxon>Tracheophyta</taxon>
        <taxon>Spermatophyta</taxon>
        <taxon>Magnoliopsida</taxon>
        <taxon>eudicotyledons</taxon>
        <taxon>Gunneridae</taxon>
        <taxon>Pentapetalae</taxon>
        <taxon>rosids</taxon>
        <taxon>fabids</taxon>
        <taxon>Fabales</taxon>
        <taxon>Polygalaceae</taxon>
        <taxon>Polygala</taxon>
    </lineage>
</organism>
<evidence type="ECO:0000256" key="11">
    <source>
        <dbReference type="PIRSR" id="PIRSR602401-1"/>
    </source>
</evidence>
<keyword evidence="6 13" id="KW-1133">Transmembrane helix</keyword>
<accession>A0A3G5AP27</accession>
<keyword evidence="10 13" id="KW-0472">Membrane</keyword>
<keyword evidence="5 11" id="KW-0479">Metal-binding</keyword>
<dbReference type="InterPro" id="IPR001128">
    <property type="entry name" value="Cyt_P450"/>
</dbReference>
<dbReference type="InterPro" id="IPR036396">
    <property type="entry name" value="Cyt_P450_sf"/>
</dbReference>
<evidence type="ECO:0000256" key="3">
    <source>
        <dbReference type="ARBA" id="ARBA00022617"/>
    </source>
</evidence>
<dbReference type="PRINTS" id="PR00463">
    <property type="entry name" value="EP450I"/>
</dbReference>
<comment type="similarity">
    <text evidence="2 12">Belongs to the cytochrome P450 family.</text>
</comment>
<evidence type="ECO:0000256" key="10">
    <source>
        <dbReference type="ARBA" id="ARBA00023136"/>
    </source>
</evidence>
<comment type="cofactor">
    <cofactor evidence="11">
        <name>heme</name>
        <dbReference type="ChEBI" id="CHEBI:30413"/>
    </cofactor>
</comment>
<dbReference type="PROSITE" id="PS00086">
    <property type="entry name" value="CYTOCHROME_P450"/>
    <property type="match status" value="1"/>
</dbReference>
<dbReference type="Pfam" id="PF00067">
    <property type="entry name" value="p450"/>
    <property type="match status" value="1"/>
</dbReference>
<reference evidence="14" key="1">
    <citation type="submission" date="2018-02" db="EMBL/GenBank/DDBJ databases">
        <title>Computaional analysis to select cytochrom P450 genes involving in onjisaponin biosynthesis of Polygala tenuifolia.</title>
        <authorList>
            <person name="Kim O.T."/>
            <person name="Jin M.L."/>
        </authorList>
    </citation>
    <scope>NUCLEOTIDE SEQUENCE</scope>
</reference>
<keyword evidence="3 11" id="KW-0349">Heme</keyword>
<protein>
    <submittedName>
        <fullName evidence="14">Cytochrome P450 oxidase CYP714J5</fullName>
    </submittedName>
</protein>
<dbReference type="GO" id="GO:0020037">
    <property type="term" value="F:heme binding"/>
    <property type="evidence" value="ECO:0007669"/>
    <property type="project" value="InterPro"/>
</dbReference>
<evidence type="ECO:0000256" key="5">
    <source>
        <dbReference type="ARBA" id="ARBA00022723"/>
    </source>
</evidence>
<evidence type="ECO:0000256" key="9">
    <source>
        <dbReference type="ARBA" id="ARBA00023033"/>
    </source>
</evidence>
<sequence length="522" mass="59076">MMMEILASVAIGGFILFLVHILNQMIWKPRLLRFKLLRQGINGPSPHFLLGNIPEIKRLIHSQLQSTAAIETNQKNGFIKHDWPFTVFPYYDQWMKQYGPVFLYSTGNIQFLSIVDIDIVKEISMYTSLDLGKPVYLSKDRGPLLGQGILASSGPIWAHQRKIIAPELYMEKVKGMVNLMVDSTKALLTLWESMIERKGDTAEIRIDQDLRNLSADIISKACFGSNYIHGKEIFTSLRNLQNIMSKTSIGIPGFRYIPSKNNREIWRLEKEINSKILNVVNQRILAAREQDLLQMILDGAKNACENDGLSSNLIMSRDTFIIDNCKNIFFAGYETTAITASWILMLLAAYPDWQTRVRSEVQEICRGGVPDVDMLRSMKTLTMVIQETLRLYSPASFIVRQALQDIKFKNILVPKGMNIQIPISILQQDPELWGSDAHMFNPDRFANGNVGATKYPQAYIPFGIGPHVCAGQNLAMIELKVILSLILSRFSFSLSSSYQHSPAFRLVIEPGNGVVLDMKIIL</sequence>
<proteinExistence type="evidence at transcript level"/>
<feature type="binding site" description="axial binding residue" evidence="11">
    <location>
        <position position="469"/>
    </location>
    <ligand>
        <name>heme</name>
        <dbReference type="ChEBI" id="CHEBI:30413"/>
    </ligand>
    <ligandPart>
        <name>Fe</name>
        <dbReference type="ChEBI" id="CHEBI:18248"/>
    </ligandPart>
</feature>
<dbReference type="GO" id="GO:0016705">
    <property type="term" value="F:oxidoreductase activity, acting on paired donors, with incorporation or reduction of molecular oxygen"/>
    <property type="evidence" value="ECO:0007669"/>
    <property type="project" value="InterPro"/>
</dbReference>
<comment type="subcellular location">
    <subcellularLocation>
        <location evidence="1">Membrane</location>
        <topology evidence="1">Single-pass membrane protein</topology>
    </subcellularLocation>
</comment>
<evidence type="ECO:0000256" key="4">
    <source>
        <dbReference type="ARBA" id="ARBA00022692"/>
    </source>
</evidence>
<dbReference type="Gene3D" id="1.10.630.10">
    <property type="entry name" value="Cytochrome P450"/>
    <property type="match status" value="1"/>
</dbReference>
<name>A0A3G5AP27_9FABA</name>
<dbReference type="SUPFAM" id="SSF48264">
    <property type="entry name" value="Cytochrome P450"/>
    <property type="match status" value="1"/>
</dbReference>
<feature type="transmembrane region" description="Helical" evidence="13">
    <location>
        <begin position="6"/>
        <end position="27"/>
    </location>
</feature>
<keyword evidence="8 11" id="KW-0408">Iron</keyword>